<keyword evidence="1" id="KW-1133">Transmembrane helix</keyword>
<proteinExistence type="predicted"/>
<keyword evidence="1" id="KW-0472">Membrane</keyword>
<dbReference type="PANTHER" id="PTHR33824:SF7">
    <property type="entry name" value="POLYKETIDE CYCLASE_DEHYDRASE AND LIPID TRANSPORT SUPERFAMILY PROTEIN"/>
    <property type="match status" value="1"/>
</dbReference>
<dbReference type="SUPFAM" id="SSF55961">
    <property type="entry name" value="Bet v1-like"/>
    <property type="match status" value="1"/>
</dbReference>
<accession>A0A368XX36</accession>
<name>A0A368XX36_9BURK</name>
<dbReference type="AlphaFoldDB" id="A0A368XX36"/>
<gene>
    <name evidence="2" type="ORF">DES41_103157</name>
</gene>
<dbReference type="Proteomes" id="UP000252884">
    <property type="component" value="Unassembled WGS sequence"/>
</dbReference>
<protein>
    <submittedName>
        <fullName evidence="2">Putative membrane protein</fullName>
    </submittedName>
</protein>
<reference evidence="2 3" key="1">
    <citation type="submission" date="2018-07" db="EMBL/GenBank/DDBJ databases">
        <title>Genomic Encyclopedia of Type Strains, Phase IV (KMG-IV): sequencing the most valuable type-strain genomes for metagenomic binning, comparative biology and taxonomic classification.</title>
        <authorList>
            <person name="Goeker M."/>
        </authorList>
    </citation>
    <scope>NUCLEOTIDE SEQUENCE [LARGE SCALE GENOMIC DNA]</scope>
    <source>
        <strain evidence="2 3">DSM 21634</strain>
    </source>
</reference>
<dbReference type="InterPro" id="IPR047137">
    <property type="entry name" value="ORF3"/>
</dbReference>
<evidence type="ECO:0000256" key="1">
    <source>
        <dbReference type="SAM" id="Phobius"/>
    </source>
</evidence>
<dbReference type="EMBL" id="QPJK01000003">
    <property type="protein sequence ID" value="RCW72551.1"/>
    <property type="molecule type" value="Genomic_DNA"/>
</dbReference>
<dbReference type="InterPro" id="IPR023393">
    <property type="entry name" value="START-like_dom_sf"/>
</dbReference>
<keyword evidence="3" id="KW-1185">Reference proteome</keyword>
<dbReference type="RefSeq" id="WP_114467975.1">
    <property type="nucleotide sequence ID" value="NZ_QPJK01000003.1"/>
</dbReference>
<organism evidence="2 3">
    <name type="scientific">Pseudorhodoferax soli</name>
    <dbReference type="NCBI Taxonomy" id="545864"/>
    <lineage>
        <taxon>Bacteria</taxon>
        <taxon>Pseudomonadati</taxon>
        <taxon>Pseudomonadota</taxon>
        <taxon>Betaproteobacteria</taxon>
        <taxon>Burkholderiales</taxon>
        <taxon>Comamonadaceae</taxon>
    </lineage>
</organism>
<dbReference type="Gene3D" id="3.30.530.20">
    <property type="match status" value="1"/>
</dbReference>
<keyword evidence="1" id="KW-0812">Transmembrane</keyword>
<evidence type="ECO:0000313" key="3">
    <source>
        <dbReference type="Proteomes" id="UP000252884"/>
    </source>
</evidence>
<dbReference type="CDD" id="cd07817">
    <property type="entry name" value="SRPBCC_8"/>
    <property type="match status" value="1"/>
</dbReference>
<feature type="transmembrane region" description="Helical" evidence="1">
    <location>
        <begin position="20"/>
        <end position="40"/>
    </location>
</feature>
<dbReference type="InterPro" id="IPR019587">
    <property type="entry name" value="Polyketide_cyclase/dehydratase"/>
</dbReference>
<dbReference type="OrthoDB" id="9797595at2"/>
<comment type="caution">
    <text evidence="2">The sequence shown here is derived from an EMBL/GenBank/DDBJ whole genome shotgun (WGS) entry which is preliminary data.</text>
</comment>
<evidence type="ECO:0000313" key="2">
    <source>
        <dbReference type="EMBL" id="RCW72551.1"/>
    </source>
</evidence>
<dbReference type="Pfam" id="PF10604">
    <property type="entry name" value="Polyketide_cyc2"/>
    <property type="match status" value="1"/>
</dbReference>
<sequence length="217" mass="22998">MTTRPVDPAGSGHRIKGTTALALTALAGAIAVAAVRGGWFDRPGARGNRRGGAAVGEPEVERSITIGRTADELHQCWSDPRTLPRVMAGLATVRASGDGRMHWRVDGPLGRAREWDSETVDDRPGEGIGWRSLPGAAVSNEGSIRFRPAPSDRGTVATLRLRLDPPGGALGDAAVRLLGTRPIDLAVDGVLRRFKSLVETGEIPTTERQPAARAHTR</sequence>
<dbReference type="PANTHER" id="PTHR33824">
    <property type="entry name" value="POLYKETIDE CYCLASE/DEHYDRASE AND LIPID TRANSPORT SUPERFAMILY PROTEIN"/>
    <property type="match status" value="1"/>
</dbReference>